<feature type="compositionally biased region" description="Polar residues" evidence="1">
    <location>
        <begin position="695"/>
        <end position="705"/>
    </location>
</feature>
<reference evidence="2 3" key="1">
    <citation type="submission" date="2018-02" db="EMBL/GenBank/DDBJ databases">
        <authorList>
            <person name="Cohen D.B."/>
            <person name="Kent A.D."/>
        </authorList>
    </citation>
    <scope>NUCLEOTIDE SEQUENCE [LARGE SCALE GENOMIC DNA]</scope>
    <source>
        <strain evidence="2 3">CCAP 1448/3</strain>
    </source>
</reference>
<feature type="compositionally biased region" description="Polar residues" evidence="1">
    <location>
        <begin position="323"/>
        <end position="340"/>
    </location>
</feature>
<reference evidence="2 3" key="2">
    <citation type="submission" date="2018-03" db="EMBL/GenBank/DDBJ databases">
        <title>The ancient ancestry and fast evolution of plastids.</title>
        <authorList>
            <person name="Moore K.R."/>
            <person name="Magnabosco C."/>
            <person name="Momper L."/>
            <person name="Gold D.A."/>
            <person name="Bosak T."/>
            <person name="Fournier G.P."/>
        </authorList>
    </citation>
    <scope>NUCLEOTIDE SEQUENCE [LARGE SCALE GENOMIC DNA]</scope>
    <source>
        <strain evidence="2 3">CCAP 1448/3</strain>
    </source>
</reference>
<sequence>MSEQEKLNSELIKGQEKNVELTLAMLAQLLKNNPVAQVTRKSPRNNQKAESKSNAQGVSVVRKTEEKGIENHEQVTNQEGRRQEGISFKSEVPLQVIPEATSQNPLKPQQNHSYEPLESNYQQNAQSPPKTPNLSNGVPEQQEQTPAKPTAKKFTSSVESNREETEPPTQPQANQTNNVEEAVKSHSESGEETKPSNQAELLYGIKGGKAYLNMSAEDAQALTVVMDARVGTTVPNAENLLIQSADGRTLFETDAQGKLVYSIYERQPSLISDRNFDQSSGLAGLKAVLKFVQQAEQTAQASRNSNVKSQTLSTKAEGRRQTAEGNSDSVAQVSQGSESPSPERAAAPTALSLMPTLSPSESETEKLKPSQTPQQQVQQTLNRVRQNVPATSLNSERGQEINQGRGKSDQPLRLSPQAAILATYHDQVMVNELGNQKSWFGLGSPKEFGTVPLNENQDVRIRKSQMGENGFSLHMETENGSIPLGTYYQSTGWVVSPEFSNSEAQDLLEGNLIDRGLIKAEQLNNWKSERLNVDMMVDRGNSLSNPAVEGDFLDRQFSEPAKTSMTSLWLEPEPIGVRSQESGVRSEEESQVNWSQDSGVRSEEESQVNWSQDSGVRSEEESQVNWSQDSGVRSEEESQVNWSQDSGVRSEEESQVNWSQDSGVRSEEESLSSNQEMQILGENSVLSPPIASNGADLNQSSQNQDLPIPDGWSGELNTDGKNASVETDSFVYAHSSVQPHWAEVESIGVRSQESGVRSEDLEMSS</sequence>
<dbReference type="AlphaFoldDB" id="A0A2T1C2H5"/>
<dbReference type="EMBL" id="PVWJ01000062">
    <property type="protein sequence ID" value="PSB02378.1"/>
    <property type="molecule type" value="Genomic_DNA"/>
</dbReference>
<proteinExistence type="predicted"/>
<feature type="region of interest" description="Disordered" evidence="1">
    <location>
        <begin position="35"/>
        <end position="198"/>
    </location>
</feature>
<feature type="compositionally biased region" description="Polar residues" evidence="1">
    <location>
        <begin position="297"/>
        <end position="314"/>
    </location>
</feature>
<feature type="region of interest" description="Disordered" evidence="1">
    <location>
        <begin position="563"/>
        <end position="722"/>
    </location>
</feature>
<evidence type="ECO:0000313" key="2">
    <source>
        <dbReference type="EMBL" id="PSB02378.1"/>
    </source>
</evidence>
<comment type="caution">
    <text evidence="2">The sequence shown here is derived from an EMBL/GenBank/DDBJ whole genome shotgun (WGS) entry which is preliminary data.</text>
</comment>
<name>A0A2T1C2H5_9CYAN</name>
<feature type="region of interest" description="Disordered" evidence="1">
    <location>
        <begin position="297"/>
        <end position="412"/>
    </location>
</feature>
<gene>
    <name evidence="2" type="ORF">C7B64_13410</name>
</gene>
<feature type="compositionally biased region" description="Polar residues" evidence="1">
    <location>
        <begin position="100"/>
        <end position="159"/>
    </location>
</feature>
<protein>
    <submittedName>
        <fullName evidence="2">Uncharacterized protein</fullName>
    </submittedName>
</protein>
<feature type="compositionally biased region" description="Basic and acidic residues" evidence="1">
    <location>
        <begin position="62"/>
        <end position="84"/>
    </location>
</feature>
<feature type="compositionally biased region" description="Polar residues" evidence="1">
    <location>
        <begin position="388"/>
        <end position="402"/>
    </location>
</feature>
<dbReference type="OrthoDB" id="580677at2"/>
<keyword evidence="3" id="KW-1185">Reference proteome</keyword>
<accession>A0A2T1C2H5</accession>
<dbReference type="RefSeq" id="WP_106289168.1">
    <property type="nucleotide sequence ID" value="NZ_CAWNTC010000071.1"/>
</dbReference>
<evidence type="ECO:0000256" key="1">
    <source>
        <dbReference type="SAM" id="MobiDB-lite"/>
    </source>
</evidence>
<feature type="compositionally biased region" description="Low complexity" evidence="1">
    <location>
        <begin position="371"/>
        <end position="387"/>
    </location>
</feature>
<dbReference type="Proteomes" id="UP000238762">
    <property type="component" value="Unassembled WGS sequence"/>
</dbReference>
<feature type="compositionally biased region" description="Basic and acidic residues" evidence="1">
    <location>
        <begin position="181"/>
        <end position="194"/>
    </location>
</feature>
<feature type="compositionally biased region" description="Polar residues" evidence="1">
    <location>
        <begin position="35"/>
        <end position="57"/>
    </location>
</feature>
<evidence type="ECO:0000313" key="3">
    <source>
        <dbReference type="Proteomes" id="UP000238762"/>
    </source>
</evidence>
<organism evidence="2 3">
    <name type="scientific">Merismopedia glauca CCAP 1448/3</name>
    <dbReference type="NCBI Taxonomy" id="1296344"/>
    <lineage>
        <taxon>Bacteria</taxon>
        <taxon>Bacillati</taxon>
        <taxon>Cyanobacteriota</taxon>
        <taxon>Cyanophyceae</taxon>
        <taxon>Synechococcales</taxon>
        <taxon>Merismopediaceae</taxon>
        <taxon>Merismopedia</taxon>
    </lineage>
</organism>